<name>A0ACA9LA01_9GLOM</name>
<accession>A0ACA9LA01</accession>
<evidence type="ECO:0000313" key="2">
    <source>
        <dbReference type="Proteomes" id="UP000789920"/>
    </source>
</evidence>
<evidence type="ECO:0000313" key="1">
    <source>
        <dbReference type="EMBL" id="CAG8513641.1"/>
    </source>
</evidence>
<dbReference type="EMBL" id="CAJVQC010002574">
    <property type="protein sequence ID" value="CAG8513641.1"/>
    <property type="molecule type" value="Genomic_DNA"/>
</dbReference>
<gene>
    <name evidence="1" type="ORF">RPERSI_LOCUS2372</name>
</gene>
<comment type="caution">
    <text evidence="1">The sequence shown here is derived from an EMBL/GenBank/DDBJ whole genome shotgun (WGS) entry which is preliminary data.</text>
</comment>
<sequence>MTSFSREVNIGYMIAWDCTIPVFLNIIQCIFLYNCLRPMPGFQSSSISDTSSPTRLSIRNSFRISQMMFNFNSSSRRENEGRSISICNYDEETSTTGDARNSVINLQHTQSSFSSTDKLDKLDKITEKKPVVNPNYNNEEIKHDSLQSINSLKSISKSSKYNNSAKNSISTLSDLNVPPEETGVAIYPSSLTPRNSYCLSPSLITIVQWDTLLKNWNDSRGSELVAVNSSASQDMSNPVIISPEEVALAKASWARSEEDLGTYNKGSFNVSRHTSRSHSSLRLQRDSSTISIYSDITDKQEWLKRRPTSPLVRKITIPRSGLVIKTDY</sequence>
<dbReference type="Proteomes" id="UP000789920">
    <property type="component" value="Unassembled WGS sequence"/>
</dbReference>
<protein>
    <submittedName>
        <fullName evidence="1">19592_t:CDS:1</fullName>
    </submittedName>
</protein>
<proteinExistence type="predicted"/>
<reference evidence="1" key="1">
    <citation type="submission" date="2021-06" db="EMBL/GenBank/DDBJ databases">
        <authorList>
            <person name="Kallberg Y."/>
            <person name="Tangrot J."/>
            <person name="Rosling A."/>
        </authorList>
    </citation>
    <scope>NUCLEOTIDE SEQUENCE</scope>
    <source>
        <strain evidence="1">MA461A</strain>
    </source>
</reference>
<organism evidence="1 2">
    <name type="scientific">Racocetra persica</name>
    <dbReference type="NCBI Taxonomy" id="160502"/>
    <lineage>
        <taxon>Eukaryota</taxon>
        <taxon>Fungi</taxon>
        <taxon>Fungi incertae sedis</taxon>
        <taxon>Mucoromycota</taxon>
        <taxon>Glomeromycotina</taxon>
        <taxon>Glomeromycetes</taxon>
        <taxon>Diversisporales</taxon>
        <taxon>Gigasporaceae</taxon>
        <taxon>Racocetra</taxon>
    </lineage>
</organism>
<keyword evidence="2" id="KW-1185">Reference proteome</keyword>